<dbReference type="RefSeq" id="WP_109939466.1">
    <property type="nucleotide sequence ID" value="NZ_CP176366.1"/>
</dbReference>
<organism evidence="1 2">
    <name type="scientific">Methanospirillum stamsii</name>
    <dbReference type="NCBI Taxonomy" id="1277351"/>
    <lineage>
        <taxon>Archaea</taxon>
        <taxon>Methanobacteriati</taxon>
        <taxon>Methanobacteriota</taxon>
        <taxon>Stenosarchaea group</taxon>
        <taxon>Methanomicrobia</taxon>
        <taxon>Methanomicrobiales</taxon>
        <taxon>Methanospirillaceae</taxon>
        <taxon>Methanospirillum</taxon>
    </lineage>
</organism>
<protein>
    <submittedName>
        <fullName evidence="1">Uncharacterized protein</fullName>
    </submittedName>
</protein>
<dbReference type="AlphaFoldDB" id="A0A2V2N7R1"/>
<dbReference type="GeneID" id="97611508"/>
<sequence length="153" mass="17391">MIATECNPDTHLVHKVFGARRKNCKHQGNKGKVINFVVNNSGTIGMIDEDPDSNQPGILSSANIIERCGDLILMEMKNGSFIIQISPRLEDWFYKWAKAQKIDPGEFGLPRDPNTLHSIPHYEDKSGFQKFIHSLAQKDNELMTLRKWIIDNA</sequence>
<evidence type="ECO:0000313" key="1">
    <source>
        <dbReference type="EMBL" id="PWR75889.1"/>
    </source>
</evidence>
<name>A0A2V2N7R1_9EURY</name>
<dbReference type="EMBL" id="QGMZ01000006">
    <property type="protein sequence ID" value="PWR75889.1"/>
    <property type="molecule type" value="Genomic_DNA"/>
</dbReference>
<keyword evidence="2" id="KW-1185">Reference proteome</keyword>
<evidence type="ECO:0000313" key="2">
    <source>
        <dbReference type="Proteomes" id="UP000245934"/>
    </source>
</evidence>
<comment type="caution">
    <text evidence="1">The sequence shown here is derived from an EMBL/GenBank/DDBJ whole genome shotgun (WGS) entry which is preliminary data.</text>
</comment>
<dbReference type="Proteomes" id="UP000245934">
    <property type="component" value="Unassembled WGS sequence"/>
</dbReference>
<proteinExistence type="predicted"/>
<dbReference type="OrthoDB" id="384529at2157"/>
<reference evidence="1 2" key="1">
    <citation type="submission" date="2018-05" db="EMBL/GenBank/DDBJ databases">
        <title>Draft genome of Methanospirillum stamsii Pt1.</title>
        <authorList>
            <person name="Dueholm M.S."/>
            <person name="Nielsen P.H."/>
            <person name="Bakmann L.F."/>
            <person name="Otzen D.E."/>
        </authorList>
    </citation>
    <scope>NUCLEOTIDE SEQUENCE [LARGE SCALE GENOMIC DNA]</scope>
    <source>
        <strain evidence="1 2">Pt1</strain>
    </source>
</reference>
<accession>A0A2V2N7R1</accession>
<gene>
    <name evidence="1" type="ORF">DLD82_02160</name>
</gene>